<gene>
    <name evidence="1" type="ORF">PSIN1315_LOCUS9946</name>
</gene>
<dbReference type="InterPro" id="IPR015422">
    <property type="entry name" value="PyrdxlP-dep_Trfase_small"/>
</dbReference>
<dbReference type="Gene3D" id="3.90.1150.10">
    <property type="entry name" value="Aspartate Aminotransferase, domain 1"/>
    <property type="match status" value="1"/>
</dbReference>
<name>A0A7S3BT47_9VIRI</name>
<dbReference type="AlphaFoldDB" id="A0A7S3BT47"/>
<protein>
    <submittedName>
        <fullName evidence="1">Uncharacterized protein</fullName>
    </submittedName>
</protein>
<organism evidence="1">
    <name type="scientific">Prasinoderma singulare</name>
    <dbReference type="NCBI Taxonomy" id="676789"/>
    <lineage>
        <taxon>Eukaryota</taxon>
        <taxon>Viridiplantae</taxon>
        <taxon>Prasinodermophyta</taxon>
        <taxon>Prasinodermophyceae</taxon>
        <taxon>Prasinodermales</taxon>
        <taxon>Prasinodermaceae</taxon>
        <taxon>Prasinoderma</taxon>
    </lineage>
</organism>
<sequence length="106" mass="10644">MRAGCMCNPGACQAATGATSSLIIERGLSGAAPCAGAAGGSDGLVGGQPTGAVRLSFCHMSCVEDAVAAAECIEAVFRDADARCDMVSSSSDGSDQIRARQIHFYP</sequence>
<accession>A0A7S3BT47</accession>
<reference evidence="1" key="1">
    <citation type="submission" date="2021-01" db="EMBL/GenBank/DDBJ databases">
        <authorList>
            <person name="Corre E."/>
            <person name="Pelletier E."/>
            <person name="Niang G."/>
            <person name="Scheremetjew M."/>
            <person name="Finn R."/>
            <person name="Kale V."/>
            <person name="Holt S."/>
            <person name="Cochrane G."/>
            <person name="Meng A."/>
            <person name="Brown T."/>
            <person name="Cohen L."/>
        </authorList>
    </citation>
    <scope>NUCLEOTIDE SEQUENCE</scope>
    <source>
        <strain evidence="1">RCC927</strain>
    </source>
</reference>
<evidence type="ECO:0000313" key="1">
    <source>
        <dbReference type="EMBL" id="CAE0144603.1"/>
    </source>
</evidence>
<proteinExistence type="predicted"/>
<dbReference type="EMBL" id="HBHY01015429">
    <property type="protein sequence ID" value="CAE0144603.1"/>
    <property type="molecule type" value="Transcribed_RNA"/>
</dbReference>